<comment type="caution">
    <text evidence="1">The sequence shown here is derived from an EMBL/GenBank/DDBJ whole genome shotgun (WGS) entry which is preliminary data.</text>
</comment>
<name>A0A9P0PJW6_ACAOB</name>
<dbReference type="GO" id="GO:0003676">
    <property type="term" value="F:nucleic acid binding"/>
    <property type="evidence" value="ECO:0007669"/>
    <property type="project" value="InterPro"/>
</dbReference>
<gene>
    <name evidence="1" type="ORF">ACAOBT_LOCUS17463</name>
</gene>
<dbReference type="InterPro" id="IPR036397">
    <property type="entry name" value="RNaseH_sf"/>
</dbReference>
<evidence type="ECO:0008006" key="3">
    <source>
        <dbReference type="Google" id="ProtNLM"/>
    </source>
</evidence>
<keyword evidence="2" id="KW-1185">Reference proteome</keyword>
<reference evidence="1" key="1">
    <citation type="submission" date="2022-03" db="EMBL/GenBank/DDBJ databases">
        <authorList>
            <person name="Sayadi A."/>
        </authorList>
    </citation>
    <scope>NUCLEOTIDE SEQUENCE</scope>
</reference>
<dbReference type="EMBL" id="CAKOFQ010007006">
    <property type="protein sequence ID" value="CAH1986806.1"/>
    <property type="molecule type" value="Genomic_DNA"/>
</dbReference>
<dbReference type="OrthoDB" id="6760456at2759"/>
<dbReference type="Gene3D" id="3.30.420.10">
    <property type="entry name" value="Ribonuclease H-like superfamily/Ribonuclease H"/>
    <property type="match status" value="1"/>
</dbReference>
<sequence length="117" mass="13743">MLMEILYSSILPAPEHLLEHACHTVNQTFYLEVLRRLRSNVRQNRPDLGQSGDWFIHHDNAAAHTAISVRQFLAKNGRVPLSRKKTREELSDISKEDFKKCFEQWKYRWNKCISCSG</sequence>
<protein>
    <recommendedName>
        <fullName evidence="3">Transposase</fullName>
    </recommendedName>
</protein>
<dbReference type="AlphaFoldDB" id="A0A9P0PJW6"/>
<dbReference type="Proteomes" id="UP001152888">
    <property type="component" value="Unassembled WGS sequence"/>
</dbReference>
<accession>A0A9P0PJW6</accession>
<proteinExistence type="predicted"/>
<evidence type="ECO:0000313" key="2">
    <source>
        <dbReference type="Proteomes" id="UP001152888"/>
    </source>
</evidence>
<evidence type="ECO:0000313" key="1">
    <source>
        <dbReference type="EMBL" id="CAH1986806.1"/>
    </source>
</evidence>
<organism evidence="1 2">
    <name type="scientific">Acanthoscelides obtectus</name>
    <name type="common">Bean weevil</name>
    <name type="synonym">Bruchus obtectus</name>
    <dbReference type="NCBI Taxonomy" id="200917"/>
    <lineage>
        <taxon>Eukaryota</taxon>
        <taxon>Metazoa</taxon>
        <taxon>Ecdysozoa</taxon>
        <taxon>Arthropoda</taxon>
        <taxon>Hexapoda</taxon>
        <taxon>Insecta</taxon>
        <taxon>Pterygota</taxon>
        <taxon>Neoptera</taxon>
        <taxon>Endopterygota</taxon>
        <taxon>Coleoptera</taxon>
        <taxon>Polyphaga</taxon>
        <taxon>Cucujiformia</taxon>
        <taxon>Chrysomeloidea</taxon>
        <taxon>Chrysomelidae</taxon>
        <taxon>Bruchinae</taxon>
        <taxon>Bruchini</taxon>
        <taxon>Acanthoscelides</taxon>
    </lineage>
</organism>